<dbReference type="InterPro" id="IPR013783">
    <property type="entry name" value="Ig-like_fold"/>
</dbReference>
<keyword evidence="3" id="KW-0624">Polysaccharide degradation</keyword>
<protein>
    <submittedName>
        <fullName evidence="6">Fibronectin type III domain-containing protein</fullName>
    </submittedName>
</protein>
<dbReference type="Gene3D" id="2.60.40.10">
    <property type="entry name" value="Immunoglobulins"/>
    <property type="match status" value="3"/>
</dbReference>
<dbReference type="PANTHER" id="PTHR13817:SF151">
    <property type="entry name" value="TITIN"/>
    <property type="match status" value="1"/>
</dbReference>
<gene>
    <name evidence="6" type="ORF">GA0070620_3466</name>
</gene>
<sequence>MATSGTVRPKSNGIYVTWSLASQSVANNTSTVNVTFGWGFHSSPLDRQLDNGTCQVNGVTVYQNTGRIKNYTGDLRDRDHAVWSGTRTISHDSAGNANISLYGIMTGYEGDRVSGSDTWALPQIPRLASSPGTPSVSGHTDSDPTTATISWSTPSNVGAGLERRQLLVADRSDFYNLNGPYVINDISTWGTSYSATGLPKGKTLYAMVRAINDAGYGPWSGTATFTVGTTAPSAPGTPAASGITGSSMTISWGAPGDNGGASISGYELQRADDPSFATGLVTTSLPSGSTSLQVTGLKHTWRYHYRVRATNTAGKTSGWSGSASFETTATAPTAPAAPVVTDRMATGLGVLWGAPADNGGATVTGYDVQWSTSSSFSSASTISTTSPLNQVLRSFDALSDWFTNSTEGAVTASTAQSHGDGSSILLTPDGVGTQAAARSIAVMAVSPGDPLRGSAWVRCSVARSVRLRIDWRDSSGVFLSTSGVNVDVPANTWTYLEIDLTAPAGAAGAGVTVMMLSTPPSSHLLWIDEARLYGVRAIDGLSPSTDYYVRVRAKNAVGAGAWSSALAARTTSGLRVSDAAGTVWREADVWVAVPVPGGYEWRRCQVQAF</sequence>
<dbReference type="RefSeq" id="WP_091592152.1">
    <property type="nucleotide sequence ID" value="NZ_JBHRWG010000004.1"/>
</dbReference>
<evidence type="ECO:0000313" key="6">
    <source>
        <dbReference type="EMBL" id="SBV27935.1"/>
    </source>
</evidence>
<proteinExistence type="predicted"/>
<keyword evidence="7" id="KW-1185">Reference proteome</keyword>
<feature type="compositionally biased region" description="Polar residues" evidence="4">
    <location>
        <begin position="130"/>
        <end position="153"/>
    </location>
</feature>
<dbReference type="CDD" id="cd00063">
    <property type="entry name" value="FN3"/>
    <property type="match status" value="3"/>
</dbReference>
<dbReference type="AlphaFoldDB" id="A0A1C3N5S8"/>
<feature type="domain" description="Fibronectin type-III" evidence="5">
    <location>
        <begin position="234"/>
        <end position="330"/>
    </location>
</feature>
<dbReference type="GO" id="GO:0000272">
    <property type="term" value="P:polysaccharide catabolic process"/>
    <property type="evidence" value="ECO:0007669"/>
    <property type="project" value="UniProtKB-KW"/>
</dbReference>
<dbReference type="PRINTS" id="PR00014">
    <property type="entry name" value="FNTYPEIII"/>
</dbReference>
<feature type="domain" description="Fibronectin type-III" evidence="5">
    <location>
        <begin position="482"/>
        <end position="573"/>
    </location>
</feature>
<dbReference type="InterPro" id="IPR036116">
    <property type="entry name" value="FN3_sf"/>
</dbReference>
<dbReference type="SMART" id="SM00060">
    <property type="entry name" value="FN3"/>
    <property type="match status" value="3"/>
</dbReference>
<dbReference type="OrthoDB" id="3406147at2"/>
<evidence type="ECO:0000256" key="4">
    <source>
        <dbReference type="SAM" id="MobiDB-lite"/>
    </source>
</evidence>
<organism evidence="6 7">
    <name type="scientific">Micromonospora krabiensis</name>
    <dbReference type="NCBI Taxonomy" id="307121"/>
    <lineage>
        <taxon>Bacteria</taxon>
        <taxon>Bacillati</taxon>
        <taxon>Actinomycetota</taxon>
        <taxon>Actinomycetes</taxon>
        <taxon>Micromonosporales</taxon>
        <taxon>Micromonosporaceae</taxon>
        <taxon>Micromonospora</taxon>
    </lineage>
</organism>
<accession>A0A1C3N5S8</accession>
<dbReference type="PROSITE" id="PS50853">
    <property type="entry name" value="FN3"/>
    <property type="match status" value="3"/>
</dbReference>
<dbReference type="EMBL" id="LT598496">
    <property type="protein sequence ID" value="SBV27935.1"/>
    <property type="molecule type" value="Genomic_DNA"/>
</dbReference>
<keyword evidence="1" id="KW-0677">Repeat</keyword>
<keyword evidence="3" id="KW-0119">Carbohydrate metabolism</keyword>
<name>A0A1C3N5S8_9ACTN</name>
<evidence type="ECO:0000256" key="2">
    <source>
        <dbReference type="ARBA" id="ARBA00023295"/>
    </source>
</evidence>
<dbReference type="Proteomes" id="UP000199393">
    <property type="component" value="Chromosome I"/>
</dbReference>
<keyword evidence="2" id="KW-0326">Glycosidase</keyword>
<dbReference type="Pfam" id="PF00041">
    <property type="entry name" value="fn3"/>
    <property type="match status" value="1"/>
</dbReference>
<feature type="domain" description="Fibronectin type-III" evidence="5">
    <location>
        <begin position="130"/>
        <end position="233"/>
    </location>
</feature>
<dbReference type="InterPro" id="IPR003961">
    <property type="entry name" value="FN3_dom"/>
</dbReference>
<dbReference type="InterPro" id="IPR050964">
    <property type="entry name" value="Striated_Muscle_Regulatory"/>
</dbReference>
<evidence type="ECO:0000256" key="3">
    <source>
        <dbReference type="ARBA" id="ARBA00023326"/>
    </source>
</evidence>
<dbReference type="STRING" id="307121.GA0070620_3466"/>
<evidence type="ECO:0000313" key="7">
    <source>
        <dbReference type="Proteomes" id="UP000199393"/>
    </source>
</evidence>
<evidence type="ECO:0000256" key="1">
    <source>
        <dbReference type="ARBA" id="ARBA00022737"/>
    </source>
</evidence>
<reference evidence="7" key="1">
    <citation type="submission" date="2016-06" db="EMBL/GenBank/DDBJ databases">
        <authorList>
            <person name="Varghese N."/>
        </authorList>
    </citation>
    <scope>NUCLEOTIDE SEQUENCE [LARGE SCALE GENOMIC DNA]</scope>
    <source>
        <strain evidence="7">DSM 45344</strain>
    </source>
</reference>
<dbReference type="SUPFAM" id="SSF49265">
    <property type="entry name" value="Fibronectin type III"/>
    <property type="match status" value="2"/>
</dbReference>
<dbReference type="PANTHER" id="PTHR13817">
    <property type="entry name" value="TITIN"/>
    <property type="match status" value="1"/>
</dbReference>
<dbReference type="GO" id="GO:0016798">
    <property type="term" value="F:hydrolase activity, acting on glycosyl bonds"/>
    <property type="evidence" value="ECO:0007669"/>
    <property type="project" value="UniProtKB-KW"/>
</dbReference>
<dbReference type="Gene3D" id="2.60.120.260">
    <property type="entry name" value="Galactose-binding domain-like"/>
    <property type="match status" value="1"/>
</dbReference>
<keyword evidence="2" id="KW-0378">Hydrolase</keyword>
<evidence type="ECO:0000259" key="5">
    <source>
        <dbReference type="PROSITE" id="PS50853"/>
    </source>
</evidence>
<feature type="region of interest" description="Disordered" evidence="4">
    <location>
        <begin position="127"/>
        <end position="153"/>
    </location>
</feature>